<evidence type="ECO:0008006" key="4">
    <source>
        <dbReference type="Google" id="ProtNLM"/>
    </source>
</evidence>
<comment type="caution">
    <text evidence="2">The sequence shown here is derived from an EMBL/GenBank/DDBJ whole genome shotgun (WGS) entry which is preliminary data.</text>
</comment>
<keyword evidence="1" id="KW-1133">Transmembrane helix</keyword>
<organism evidence="2 3">
    <name type="scientific">Heyndrickxia shackletonii</name>
    <dbReference type="NCBI Taxonomy" id="157838"/>
    <lineage>
        <taxon>Bacteria</taxon>
        <taxon>Bacillati</taxon>
        <taxon>Bacillota</taxon>
        <taxon>Bacilli</taxon>
        <taxon>Bacillales</taxon>
        <taxon>Bacillaceae</taxon>
        <taxon>Heyndrickxia</taxon>
    </lineage>
</organism>
<evidence type="ECO:0000313" key="3">
    <source>
        <dbReference type="Proteomes" id="UP000051888"/>
    </source>
</evidence>
<keyword evidence="3" id="KW-1185">Reference proteome</keyword>
<name>A0A0Q3WRW8_9BACI</name>
<dbReference type="Proteomes" id="UP000051888">
    <property type="component" value="Unassembled WGS sequence"/>
</dbReference>
<dbReference type="EMBL" id="LJJC01000015">
    <property type="protein sequence ID" value="KQL50781.1"/>
    <property type="molecule type" value="Genomic_DNA"/>
</dbReference>
<dbReference type="OrthoDB" id="2640510at2"/>
<dbReference type="Pfam" id="PF13133">
    <property type="entry name" value="DUF3949"/>
    <property type="match status" value="1"/>
</dbReference>
<keyword evidence="1" id="KW-0472">Membrane</keyword>
<keyword evidence="1" id="KW-0812">Transmembrane</keyword>
<dbReference type="AlphaFoldDB" id="A0A0Q3WRW8"/>
<reference evidence="2 3" key="1">
    <citation type="submission" date="2015-09" db="EMBL/GenBank/DDBJ databases">
        <title>Genome sequencing project for genomic taxonomy and phylogenomics of Bacillus-like bacteria.</title>
        <authorList>
            <person name="Liu B."/>
            <person name="Wang J."/>
            <person name="Zhu Y."/>
            <person name="Liu G."/>
            <person name="Chen Q."/>
            <person name="Chen Z."/>
            <person name="Lan J."/>
            <person name="Che J."/>
            <person name="Ge C."/>
            <person name="Shi H."/>
            <person name="Pan Z."/>
            <person name="Liu X."/>
        </authorList>
    </citation>
    <scope>NUCLEOTIDE SEQUENCE [LARGE SCALE GENOMIC DNA]</scope>
    <source>
        <strain evidence="2 3">LMG 18435</strain>
    </source>
</reference>
<protein>
    <recommendedName>
        <fullName evidence="4">DUF3949 domain-containing protein</fullName>
    </recommendedName>
</protein>
<evidence type="ECO:0000256" key="1">
    <source>
        <dbReference type="SAM" id="Phobius"/>
    </source>
</evidence>
<accession>A0A0Q3WRW8</accession>
<proteinExistence type="predicted"/>
<evidence type="ECO:0000313" key="2">
    <source>
        <dbReference type="EMBL" id="KQL50781.1"/>
    </source>
</evidence>
<feature type="transmembrane region" description="Helical" evidence="1">
    <location>
        <begin position="6"/>
        <end position="24"/>
    </location>
</feature>
<gene>
    <name evidence="2" type="ORF">AN964_24465</name>
</gene>
<dbReference type="PATRIC" id="fig|157838.3.peg.5383"/>
<dbReference type="InterPro" id="IPR025032">
    <property type="entry name" value="DUF3949"/>
</dbReference>
<dbReference type="RefSeq" id="WP_055742387.1">
    <property type="nucleotide sequence ID" value="NZ_JAAIWL010000012.1"/>
</dbReference>
<sequence length="83" mass="9800">MDIALIVILSVLVLYFIVMIPLQYNYISEMQERKAETQKTNEEIIDDMSFENQQLTYNMQGNLFTLPSSIVAWIIYKIRHRAV</sequence>